<evidence type="ECO:0000313" key="1">
    <source>
        <dbReference type="EMBL" id="KCW46237.1"/>
    </source>
</evidence>
<proteinExistence type="predicted"/>
<reference evidence="1" key="1">
    <citation type="submission" date="2013-07" db="EMBL/GenBank/DDBJ databases">
        <title>The genome of Eucalyptus grandis.</title>
        <authorList>
            <person name="Schmutz J."/>
            <person name="Hayes R."/>
            <person name="Myburg A."/>
            <person name="Tuskan G."/>
            <person name="Grattapaglia D."/>
            <person name="Rokhsar D.S."/>
        </authorList>
    </citation>
    <scope>NUCLEOTIDE SEQUENCE</scope>
    <source>
        <tissue evidence="1">Leaf extractions</tissue>
    </source>
</reference>
<dbReference type="InParanoid" id="A0A058ZWR8"/>
<sequence>MIKQKKKKVVARANLPKLNILTSISSIQLELKGENENQSALAIMMFARVALFTGEITYWKVYLCPCLILYPFLELGRSV</sequence>
<dbReference type="EMBL" id="KK198763">
    <property type="protein sequence ID" value="KCW46237.1"/>
    <property type="molecule type" value="Genomic_DNA"/>
</dbReference>
<protein>
    <submittedName>
        <fullName evidence="1">Uncharacterized protein</fullName>
    </submittedName>
</protein>
<accession>A0A058ZWR8</accession>
<gene>
    <name evidence="1" type="ORF">EUGRSUZ_K00127</name>
</gene>
<dbReference type="AlphaFoldDB" id="A0A058ZWR8"/>
<name>A0A058ZWR8_EUCGR</name>
<organism evidence="1">
    <name type="scientific">Eucalyptus grandis</name>
    <name type="common">Flooded gum</name>
    <dbReference type="NCBI Taxonomy" id="71139"/>
    <lineage>
        <taxon>Eukaryota</taxon>
        <taxon>Viridiplantae</taxon>
        <taxon>Streptophyta</taxon>
        <taxon>Embryophyta</taxon>
        <taxon>Tracheophyta</taxon>
        <taxon>Spermatophyta</taxon>
        <taxon>Magnoliopsida</taxon>
        <taxon>eudicotyledons</taxon>
        <taxon>Gunneridae</taxon>
        <taxon>Pentapetalae</taxon>
        <taxon>rosids</taxon>
        <taxon>malvids</taxon>
        <taxon>Myrtales</taxon>
        <taxon>Myrtaceae</taxon>
        <taxon>Myrtoideae</taxon>
        <taxon>Eucalypteae</taxon>
        <taxon>Eucalyptus</taxon>
    </lineage>
</organism>
<dbReference type="Gramene" id="KCW46237">
    <property type="protein sequence ID" value="KCW46237"/>
    <property type="gene ID" value="EUGRSUZ_K00127"/>
</dbReference>